<name>A0ABX0KGA3_9PROT</name>
<comment type="similarity">
    <text evidence="1">Belongs to the methylthioribose kinase family.</text>
</comment>
<evidence type="ECO:0000256" key="7">
    <source>
        <dbReference type="ARBA" id="ARBA00022840"/>
    </source>
</evidence>
<proteinExistence type="inferred from homology"/>
<dbReference type="EMBL" id="WOSW01000028">
    <property type="protein sequence ID" value="NHO33450.1"/>
    <property type="molecule type" value="Genomic_DNA"/>
</dbReference>
<dbReference type="PIRSF" id="PIRSF031134">
    <property type="entry name" value="MTRK"/>
    <property type="match status" value="1"/>
</dbReference>
<dbReference type="PANTHER" id="PTHR34273:SF2">
    <property type="entry name" value="METHYLTHIORIBOSE KINASE"/>
    <property type="match status" value="1"/>
</dbReference>
<gene>
    <name evidence="9" type="primary">mtnK</name>
    <name evidence="9" type="ORF">GOB84_12930</name>
</gene>
<evidence type="ECO:0000256" key="1">
    <source>
        <dbReference type="ARBA" id="ARBA00010165"/>
    </source>
</evidence>
<dbReference type="PANTHER" id="PTHR34273">
    <property type="entry name" value="METHYLTHIORIBOSE KINASE"/>
    <property type="match status" value="1"/>
</dbReference>
<dbReference type="InterPro" id="IPR011009">
    <property type="entry name" value="Kinase-like_dom_sf"/>
</dbReference>
<dbReference type="InterPro" id="IPR002575">
    <property type="entry name" value="Aminoglycoside_PTrfase"/>
</dbReference>
<dbReference type="Proteomes" id="UP000615326">
    <property type="component" value="Unassembled WGS sequence"/>
</dbReference>
<reference evidence="9 10" key="1">
    <citation type="journal article" date="2020" name="Int. J. Syst. Evol. Microbiol.">
        <title>Novel acetic acid bacteria from cider fermentations: Acetobacter conturbans sp. nov. and Acetobacter fallax sp. nov.</title>
        <authorList>
            <person name="Sombolestani A.S."/>
            <person name="Cleenwerck I."/>
            <person name="Cnockaert M."/>
            <person name="Borremans W."/>
            <person name="Wieme A.D."/>
            <person name="De Vuyst L."/>
            <person name="Vandamme P."/>
        </authorList>
    </citation>
    <scope>NUCLEOTIDE SEQUENCE [LARGE SCALE GENOMIC DNA]</scope>
    <source>
        <strain evidence="9 10">LMG 1637</strain>
    </source>
</reference>
<evidence type="ECO:0000256" key="2">
    <source>
        <dbReference type="ARBA" id="ARBA00011738"/>
    </source>
</evidence>
<keyword evidence="7" id="KW-0067">ATP-binding</keyword>
<dbReference type="Pfam" id="PF01636">
    <property type="entry name" value="APH"/>
    <property type="match status" value="1"/>
</dbReference>
<accession>A0ABX0KGA3</accession>
<keyword evidence="10" id="KW-1185">Reference proteome</keyword>
<dbReference type="SUPFAM" id="SSF56112">
    <property type="entry name" value="Protein kinase-like (PK-like)"/>
    <property type="match status" value="1"/>
</dbReference>
<evidence type="ECO:0000256" key="5">
    <source>
        <dbReference type="ARBA" id="ARBA00022741"/>
    </source>
</evidence>
<sequence length="413" mass="46411">MSSDPMAGNRFVVQYYETLTTSGVRLFLARHDALVVRLGGESGQWDVQEVSDGNLNLVFLVHGPAGSVCVKQSLPHVRVDPNWQMPLDRTEFEAAWLRRVAQIEPERVPVFLLFDSDMFVLVMECLDNFVTLRQAVGNGGDAVEPSRVIAEFVARTAFFSSFLARKLEDVMPDLSFFAKNTTLTRITFDLVLSDPFRPHCRNHWLKELDRDVAELQNDEAVLLAVAYLQQRFLASPQALLHGDLHSGSIMVRGDDVRVIDGEFSLYGPIGFDCGLYLAHLVLAWAAAPSAPRRAHIVDAIDIFWAEFRKAFLALWQAEVPGGDLCSRATFSVYPSLLRLEQEQYLDSVFSDMVGFAAAEIIRRIIGYAQVTDFDWLQTTSEKAERQRDALVFAANLLRKAPQSPEEVSARLRI</sequence>
<evidence type="ECO:0000256" key="4">
    <source>
        <dbReference type="ARBA" id="ARBA00022679"/>
    </source>
</evidence>
<evidence type="ECO:0000313" key="9">
    <source>
        <dbReference type="EMBL" id="NHO33450.1"/>
    </source>
</evidence>
<dbReference type="Gene3D" id="3.30.200.20">
    <property type="entry name" value="Phosphorylase Kinase, domain 1"/>
    <property type="match status" value="1"/>
</dbReference>
<evidence type="ECO:0000259" key="8">
    <source>
        <dbReference type="Pfam" id="PF01636"/>
    </source>
</evidence>
<evidence type="ECO:0000256" key="3">
    <source>
        <dbReference type="ARBA" id="ARBA00012128"/>
    </source>
</evidence>
<dbReference type="InterPro" id="IPR009212">
    <property type="entry name" value="Methylthioribose_kinase"/>
</dbReference>
<keyword evidence="5" id="KW-0547">Nucleotide-binding</keyword>
<keyword evidence="6 9" id="KW-0418">Kinase</keyword>
<dbReference type="EC" id="2.7.1.100" evidence="3"/>
<dbReference type="NCBIfam" id="TIGR01767">
    <property type="entry name" value="MTRK"/>
    <property type="match status" value="1"/>
</dbReference>
<evidence type="ECO:0000256" key="6">
    <source>
        <dbReference type="ARBA" id="ARBA00022777"/>
    </source>
</evidence>
<dbReference type="Gene3D" id="3.90.1200.10">
    <property type="match status" value="1"/>
</dbReference>
<evidence type="ECO:0000313" key="10">
    <source>
        <dbReference type="Proteomes" id="UP000615326"/>
    </source>
</evidence>
<comment type="subunit">
    <text evidence="2">Homodimer.</text>
</comment>
<organism evidence="9 10">
    <name type="scientific">Acetobacter fallax</name>
    <dbReference type="NCBI Taxonomy" id="1737473"/>
    <lineage>
        <taxon>Bacteria</taxon>
        <taxon>Pseudomonadati</taxon>
        <taxon>Pseudomonadota</taxon>
        <taxon>Alphaproteobacteria</taxon>
        <taxon>Acetobacterales</taxon>
        <taxon>Acetobacteraceae</taxon>
        <taxon>Acetobacter</taxon>
    </lineage>
</organism>
<protein>
    <recommendedName>
        <fullName evidence="3">S-methyl-5-thioribose kinase</fullName>
        <ecNumber evidence="3">2.7.1.100</ecNumber>
    </recommendedName>
</protein>
<keyword evidence="4 9" id="KW-0808">Transferase</keyword>
<comment type="caution">
    <text evidence="9">The sequence shown here is derived from an EMBL/GenBank/DDBJ whole genome shotgun (WGS) entry which is preliminary data.</text>
</comment>
<feature type="domain" description="Aminoglycoside phosphotransferase" evidence="8">
    <location>
        <begin position="46"/>
        <end position="286"/>
    </location>
</feature>
<dbReference type="GO" id="GO:0046522">
    <property type="term" value="F:S-methyl-5-thioribose kinase activity"/>
    <property type="evidence" value="ECO:0007669"/>
    <property type="project" value="UniProtKB-EC"/>
</dbReference>